<reference evidence="3" key="1">
    <citation type="journal article" date="2019" name="Int. J. Syst. Evol. Microbiol.">
        <title>The Global Catalogue of Microorganisms (GCM) 10K type strain sequencing project: providing services to taxonomists for standard genome sequencing and annotation.</title>
        <authorList>
            <consortium name="The Broad Institute Genomics Platform"/>
            <consortium name="The Broad Institute Genome Sequencing Center for Infectious Disease"/>
            <person name="Wu L."/>
            <person name="Ma J."/>
        </authorList>
    </citation>
    <scope>NUCLEOTIDE SEQUENCE [LARGE SCALE GENOMIC DNA]</scope>
    <source>
        <strain evidence="3">JCM 31202</strain>
    </source>
</reference>
<comment type="caution">
    <text evidence="2">The sequence shown here is derived from an EMBL/GenBank/DDBJ whole genome shotgun (WGS) entry which is preliminary data.</text>
</comment>
<feature type="compositionally biased region" description="Low complexity" evidence="1">
    <location>
        <begin position="344"/>
        <end position="360"/>
    </location>
</feature>
<keyword evidence="3" id="KW-1185">Reference proteome</keyword>
<sequence length="535" mass="58778">MTRAPQAAAQLQHVRRLAEEHGPALKEAFALLQNGALVGPGGDRLHKTLAAAHHEVRSSLYAAFDAVQRIADEGGILPRVQAPYIPGAPAAAPRAASNVRSGSPAALNRLAGELLRAARSWRDASDALSRVLSGLGLSATTSRTISRAADRVAAQRTDIERRRDELLKSERQRLVHAAVTGAQLALTEKRGLTDVLGEAFDDTWNMYTGRYLAGVWEGTKDIGLTALAGNPITMPLYMGIDQESWLEHGPVGQAAGIYYGVQNPTEFAKAVVNWEGWKEDPVRAYGEAVPNAVMFALTGGTGSTSGIVAKIRKVVQRAHQKRAETKQSPTPEAEPQRPDPAQKAPDSSSSGQDAPSSGPQSPHPVLPRRPASPNEPHPALSPTELQDLENHLKGLQRRHPDKYVETKKDPDHSFKVRKGSEDEARVALDLAQRGIFDDGHSRPDGPDQGDFIDKGVHWDIKGIHSDWPPGVPEHIRSKPYRDGYNEEKFREMILRQFSRHRNVILDTRNADQRAIDDMKRIIEEEGWGDRIIWYP</sequence>
<organism evidence="2 3">
    <name type="scientific">Actinomadura sediminis</name>
    <dbReference type="NCBI Taxonomy" id="1038904"/>
    <lineage>
        <taxon>Bacteria</taxon>
        <taxon>Bacillati</taxon>
        <taxon>Actinomycetota</taxon>
        <taxon>Actinomycetes</taxon>
        <taxon>Streptosporangiales</taxon>
        <taxon>Thermomonosporaceae</taxon>
        <taxon>Actinomadura</taxon>
    </lineage>
</organism>
<proteinExistence type="predicted"/>
<protein>
    <recommendedName>
        <fullName evidence="4">Tox-REase-5 domain-containing protein</fullName>
    </recommendedName>
</protein>
<evidence type="ECO:0000313" key="2">
    <source>
        <dbReference type="EMBL" id="MFD0900701.1"/>
    </source>
</evidence>
<feature type="compositionally biased region" description="Basic and acidic residues" evidence="1">
    <location>
        <begin position="401"/>
        <end position="421"/>
    </location>
</feature>
<name>A0ABW3EK61_9ACTN</name>
<evidence type="ECO:0000256" key="1">
    <source>
        <dbReference type="SAM" id="MobiDB-lite"/>
    </source>
</evidence>
<dbReference type="Proteomes" id="UP001596972">
    <property type="component" value="Unassembled WGS sequence"/>
</dbReference>
<dbReference type="RefSeq" id="WP_378297700.1">
    <property type="nucleotide sequence ID" value="NZ_JBHTJA010000013.1"/>
</dbReference>
<gene>
    <name evidence="2" type="ORF">ACFQ11_09895</name>
</gene>
<evidence type="ECO:0000313" key="3">
    <source>
        <dbReference type="Proteomes" id="UP001596972"/>
    </source>
</evidence>
<dbReference type="EMBL" id="JBHTJA010000013">
    <property type="protein sequence ID" value="MFD0900701.1"/>
    <property type="molecule type" value="Genomic_DNA"/>
</dbReference>
<evidence type="ECO:0008006" key="4">
    <source>
        <dbReference type="Google" id="ProtNLM"/>
    </source>
</evidence>
<accession>A0ABW3EK61</accession>
<feature type="region of interest" description="Disordered" evidence="1">
    <location>
        <begin position="318"/>
        <end position="382"/>
    </location>
</feature>
<feature type="region of interest" description="Disordered" evidence="1">
    <location>
        <begin position="395"/>
        <end position="421"/>
    </location>
</feature>